<dbReference type="InterPro" id="IPR013217">
    <property type="entry name" value="Methyltransf_12"/>
</dbReference>
<reference evidence="2 3" key="1">
    <citation type="submission" date="2023-03" db="EMBL/GenBank/DDBJ databases">
        <title>Draft genome sequence of type strain Streptomyces ferralitis JCM 14344.</title>
        <authorList>
            <person name="Klaysubun C."/>
            <person name="Duangmal K."/>
        </authorList>
    </citation>
    <scope>NUCLEOTIDE SEQUENCE [LARGE SCALE GENOMIC DNA]</scope>
    <source>
        <strain evidence="2 3">JCM 14344</strain>
    </source>
</reference>
<dbReference type="GO" id="GO:0008168">
    <property type="term" value="F:methyltransferase activity"/>
    <property type="evidence" value="ECO:0007669"/>
    <property type="project" value="UniProtKB-KW"/>
</dbReference>
<accession>A0ABT5Z074</accession>
<feature type="domain" description="Methyltransferase type 12" evidence="1">
    <location>
        <begin position="47"/>
        <end position="139"/>
    </location>
</feature>
<dbReference type="RefSeq" id="WP_275814823.1">
    <property type="nucleotide sequence ID" value="NZ_BAAANM010000023.1"/>
</dbReference>
<dbReference type="GO" id="GO:0032259">
    <property type="term" value="P:methylation"/>
    <property type="evidence" value="ECO:0007669"/>
    <property type="project" value="UniProtKB-KW"/>
</dbReference>
<evidence type="ECO:0000313" key="2">
    <source>
        <dbReference type="EMBL" id="MDF2257195.1"/>
    </source>
</evidence>
<dbReference type="EMBL" id="JARHTQ010000009">
    <property type="protein sequence ID" value="MDF2257195.1"/>
    <property type="molecule type" value="Genomic_DNA"/>
</dbReference>
<dbReference type="InterPro" id="IPR029063">
    <property type="entry name" value="SAM-dependent_MTases_sf"/>
</dbReference>
<dbReference type="SUPFAM" id="SSF53335">
    <property type="entry name" value="S-adenosyl-L-methionine-dependent methyltransferases"/>
    <property type="match status" value="1"/>
</dbReference>
<name>A0ABT5Z074_9ACTN</name>
<dbReference type="CDD" id="cd02440">
    <property type="entry name" value="AdoMet_MTases"/>
    <property type="match status" value="1"/>
</dbReference>
<dbReference type="Proteomes" id="UP001220022">
    <property type="component" value="Unassembled WGS sequence"/>
</dbReference>
<dbReference type="Gene3D" id="3.40.50.150">
    <property type="entry name" value="Vaccinia Virus protein VP39"/>
    <property type="match status" value="1"/>
</dbReference>
<gene>
    <name evidence="2" type="ORF">P2L57_16075</name>
</gene>
<evidence type="ECO:0000313" key="3">
    <source>
        <dbReference type="Proteomes" id="UP001220022"/>
    </source>
</evidence>
<evidence type="ECO:0000259" key="1">
    <source>
        <dbReference type="Pfam" id="PF08242"/>
    </source>
</evidence>
<proteinExistence type="predicted"/>
<dbReference type="Pfam" id="PF08242">
    <property type="entry name" value="Methyltransf_12"/>
    <property type="match status" value="1"/>
</dbReference>
<comment type="caution">
    <text evidence="2">The sequence shown here is derived from an EMBL/GenBank/DDBJ whole genome shotgun (WGS) entry which is preliminary data.</text>
</comment>
<protein>
    <submittedName>
        <fullName evidence="2">Methyltransferase domain-containing protein</fullName>
    </submittedName>
</protein>
<organism evidence="2 3">
    <name type="scientific">Streptantibioticus ferralitis</name>
    <dbReference type="NCBI Taxonomy" id="236510"/>
    <lineage>
        <taxon>Bacteria</taxon>
        <taxon>Bacillati</taxon>
        <taxon>Actinomycetota</taxon>
        <taxon>Actinomycetes</taxon>
        <taxon>Kitasatosporales</taxon>
        <taxon>Streptomycetaceae</taxon>
        <taxon>Streptantibioticus</taxon>
    </lineage>
</organism>
<sequence length="191" mass="21129">MTMTRSPSATTWDAWAEEGRGYHMLTDTELAAFARHFPIRCGHVATDVGCGTGVFSRQLHRFGYDVTGIDFADTALRAARRTPLTGVRYLRHDLNQGDPPGLPIRGIDLVVCRLILPFLTDPAAWVRRVRDFWLRPGGRMYAVIPVVGEDVTQPGGMAEREIASLSFGWAQAVRYDLRGPLACLALRSTAT</sequence>
<keyword evidence="3" id="KW-1185">Reference proteome</keyword>
<keyword evidence="2" id="KW-0489">Methyltransferase</keyword>
<keyword evidence="2" id="KW-0808">Transferase</keyword>